<feature type="transmembrane region" description="Helical" evidence="6">
    <location>
        <begin position="207"/>
        <end position="225"/>
    </location>
</feature>
<sequence>MTEQQTYRVWDWPVRVLHWAFVVLIGLLWWTYDQGDMDQHVLLGQLLLCLVIFRLFWGFWGSASARFSRFIYSPRVIFNYAKRQLSGKGEHYIGHNPLGGLMVPVLLLAMLGQAVLGLFSTDDIFIEGPLYSLINRDLASELTSIHRQGFYWLLGLIGLHVLAIIWHRFKGESLVPAMITGRKRFSADQKIADEARVKSPGGSIVSFYLRFLITLCLAASPWIILNQL</sequence>
<dbReference type="InterPro" id="IPR011577">
    <property type="entry name" value="Cyt_b561_bac/Ni-Hgenase"/>
</dbReference>
<feature type="transmembrane region" description="Helical" evidence="6">
    <location>
        <begin position="42"/>
        <end position="60"/>
    </location>
</feature>
<evidence type="ECO:0000256" key="2">
    <source>
        <dbReference type="ARBA" id="ARBA00022475"/>
    </source>
</evidence>
<feature type="transmembrane region" description="Helical" evidence="6">
    <location>
        <begin position="12"/>
        <end position="30"/>
    </location>
</feature>
<dbReference type="RefSeq" id="WP_068997822.1">
    <property type="nucleotide sequence ID" value="NZ_MDTQ01000001.1"/>
</dbReference>
<dbReference type="InterPro" id="IPR051542">
    <property type="entry name" value="Hydrogenase_cytochrome"/>
</dbReference>
<dbReference type="GO" id="GO:0005886">
    <property type="term" value="C:plasma membrane"/>
    <property type="evidence" value="ECO:0007669"/>
    <property type="project" value="UniProtKB-SubCell"/>
</dbReference>
<accession>A0A1E2V9B0</accession>
<gene>
    <name evidence="8" type="ORF">BFW38_07430</name>
</gene>
<feature type="transmembrane region" description="Helical" evidence="6">
    <location>
        <begin position="98"/>
        <end position="119"/>
    </location>
</feature>
<dbReference type="AlphaFoldDB" id="A0A1E2V9B0"/>
<dbReference type="PANTHER" id="PTHR30485">
    <property type="entry name" value="NI/FE-HYDROGENASE 1 B-TYPE CYTOCHROME SUBUNIT"/>
    <property type="match status" value="1"/>
</dbReference>
<dbReference type="STRING" id="197479.BFW38_07430"/>
<evidence type="ECO:0000256" key="4">
    <source>
        <dbReference type="ARBA" id="ARBA00022989"/>
    </source>
</evidence>
<proteinExistence type="predicted"/>
<dbReference type="SUPFAM" id="SSF81342">
    <property type="entry name" value="Transmembrane di-heme cytochromes"/>
    <property type="match status" value="1"/>
</dbReference>
<keyword evidence="4 6" id="KW-1133">Transmembrane helix</keyword>
<evidence type="ECO:0000313" key="8">
    <source>
        <dbReference type="EMBL" id="ODC03406.1"/>
    </source>
</evidence>
<keyword evidence="9" id="KW-1185">Reference proteome</keyword>
<feature type="transmembrane region" description="Helical" evidence="6">
    <location>
        <begin position="150"/>
        <end position="169"/>
    </location>
</feature>
<dbReference type="Pfam" id="PF01292">
    <property type="entry name" value="Ni_hydr_CYTB"/>
    <property type="match status" value="1"/>
</dbReference>
<evidence type="ECO:0000256" key="5">
    <source>
        <dbReference type="ARBA" id="ARBA00023136"/>
    </source>
</evidence>
<protein>
    <recommendedName>
        <fullName evidence="7">Cytochrome b561 bacterial/Ni-hydrogenase domain-containing protein</fullName>
    </recommendedName>
</protein>
<dbReference type="OrthoDB" id="196472at2"/>
<comment type="caution">
    <text evidence="8">The sequence shown here is derived from an EMBL/GenBank/DDBJ whole genome shotgun (WGS) entry which is preliminary data.</text>
</comment>
<keyword evidence="2" id="KW-1003">Cell membrane</keyword>
<comment type="subcellular location">
    <subcellularLocation>
        <location evidence="1">Cell membrane</location>
        <topology evidence="1">Multi-pass membrane protein</topology>
    </subcellularLocation>
</comment>
<evidence type="ECO:0000256" key="6">
    <source>
        <dbReference type="SAM" id="Phobius"/>
    </source>
</evidence>
<dbReference type="InterPro" id="IPR016174">
    <property type="entry name" value="Di-haem_cyt_TM"/>
</dbReference>
<dbReference type="EMBL" id="MDTQ01000001">
    <property type="protein sequence ID" value="ODC03406.1"/>
    <property type="molecule type" value="Genomic_DNA"/>
</dbReference>
<reference evidence="8 9" key="1">
    <citation type="submission" date="2016-08" db="EMBL/GenBank/DDBJ databases">
        <authorList>
            <person name="Seilhamer J.J."/>
        </authorList>
    </citation>
    <scope>NUCLEOTIDE SEQUENCE [LARGE SCALE GENOMIC DNA]</scope>
    <source>
        <strain evidence="8 9">PH27A</strain>
    </source>
</reference>
<dbReference type="GO" id="GO:0022904">
    <property type="term" value="P:respiratory electron transport chain"/>
    <property type="evidence" value="ECO:0007669"/>
    <property type="project" value="InterPro"/>
</dbReference>
<keyword evidence="3 6" id="KW-0812">Transmembrane</keyword>
<dbReference type="GO" id="GO:0009055">
    <property type="term" value="F:electron transfer activity"/>
    <property type="evidence" value="ECO:0007669"/>
    <property type="project" value="InterPro"/>
</dbReference>
<name>A0A1E2V9B0_9GAMM</name>
<evidence type="ECO:0000256" key="3">
    <source>
        <dbReference type="ARBA" id="ARBA00022692"/>
    </source>
</evidence>
<dbReference type="Proteomes" id="UP000094291">
    <property type="component" value="Unassembled WGS sequence"/>
</dbReference>
<dbReference type="Gene3D" id="1.20.950.20">
    <property type="entry name" value="Transmembrane di-heme cytochromes, Chain C"/>
    <property type="match status" value="1"/>
</dbReference>
<dbReference type="PANTHER" id="PTHR30485:SF2">
    <property type="entry name" value="BLL0597 PROTEIN"/>
    <property type="match status" value="1"/>
</dbReference>
<evidence type="ECO:0000259" key="7">
    <source>
        <dbReference type="Pfam" id="PF01292"/>
    </source>
</evidence>
<feature type="domain" description="Cytochrome b561 bacterial/Ni-hydrogenase" evidence="7">
    <location>
        <begin position="9"/>
        <end position="181"/>
    </location>
</feature>
<evidence type="ECO:0000313" key="9">
    <source>
        <dbReference type="Proteomes" id="UP000094291"/>
    </source>
</evidence>
<keyword evidence="5 6" id="KW-0472">Membrane</keyword>
<organism evidence="8 9">
    <name type="scientific">Terasakiispira papahanaumokuakeensis</name>
    <dbReference type="NCBI Taxonomy" id="197479"/>
    <lineage>
        <taxon>Bacteria</taxon>
        <taxon>Pseudomonadati</taxon>
        <taxon>Pseudomonadota</taxon>
        <taxon>Gammaproteobacteria</taxon>
        <taxon>Oceanospirillales</taxon>
        <taxon>Terasakiispira</taxon>
    </lineage>
</organism>
<evidence type="ECO:0000256" key="1">
    <source>
        <dbReference type="ARBA" id="ARBA00004651"/>
    </source>
</evidence>
<dbReference type="GO" id="GO:0020037">
    <property type="term" value="F:heme binding"/>
    <property type="evidence" value="ECO:0007669"/>
    <property type="project" value="TreeGrafter"/>
</dbReference>